<dbReference type="AlphaFoldDB" id="A0A2H0BSD2"/>
<protein>
    <submittedName>
        <fullName evidence="2">Uncharacterized protein</fullName>
    </submittedName>
</protein>
<keyword evidence="1" id="KW-1133">Transmembrane helix</keyword>
<proteinExistence type="predicted"/>
<evidence type="ECO:0000256" key="1">
    <source>
        <dbReference type="SAM" id="Phobius"/>
    </source>
</evidence>
<gene>
    <name evidence="2" type="ORF">COX00_02360</name>
</gene>
<keyword evidence="1" id="KW-0472">Membrane</keyword>
<dbReference type="Proteomes" id="UP000231581">
    <property type="component" value="Unassembled WGS sequence"/>
</dbReference>
<dbReference type="EMBL" id="PCSZ01000050">
    <property type="protein sequence ID" value="PIP60551.1"/>
    <property type="molecule type" value="Genomic_DNA"/>
</dbReference>
<reference evidence="2 3" key="1">
    <citation type="submission" date="2017-09" db="EMBL/GenBank/DDBJ databases">
        <title>Depth-based differentiation of microbial function through sediment-hosted aquifers and enrichment of novel symbionts in the deep terrestrial subsurface.</title>
        <authorList>
            <person name="Probst A.J."/>
            <person name="Ladd B."/>
            <person name="Jarett J.K."/>
            <person name="Geller-Mcgrath D.E."/>
            <person name="Sieber C.M."/>
            <person name="Emerson J.B."/>
            <person name="Anantharaman K."/>
            <person name="Thomas B.C."/>
            <person name="Malmstrom R."/>
            <person name="Stieglmeier M."/>
            <person name="Klingl A."/>
            <person name="Woyke T."/>
            <person name="Ryan C.M."/>
            <person name="Banfield J.F."/>
        </authorList>
    </citation>
    <scope>NUCLEOTIDE SEQUENCE [LARGE SCALE GENOMIC DNA]</scope>
    <source>
        <strain evidence="2">CG22_combo_CG10-13_8_21_14_all_47_17</strain>
    </source>
</reference>
<evidence type="ECO:0000313" key="2">
    <source>
        <dbReference type="EMBL" id="PIP60551.1"/>
    </source>
</evidence>
<feature type="transmembrane region" description="Helical" evidence="1">
    <location>
        <begin position="37"/>
        <end position="56"/>
    </location>
</feature>
<organism evidence="2 3">
    <name type="scientific">Candidatus Uhrbacteria bacterium CG22_combo_CG10-13_8_21_14_all_47_17</name>
    <dbReference type="NCBI Taxonomy" id="1975041"/>
    <lineage>
        <taxon>Bacteria</taxon>
        <taxon>Candidatus Uhriibacteriota</taxon>
    </lineage>
</organism>
<sequence length="137" mass="15843">MDEQTALRVPVKQEVPETKHLEEELALLRHRMKWQYALWWILFILLVVFGVGFLALSQWETRTLHEESSRSQNVVLDRMDRNISGAEERLGTKDLSHDDRIDRVQQDVSAMNAQISALQVKIASLELSCLQNTTISK</sequence>
<accession>A0A2H0BSD2</accession>
<comment type="caution">
    <text evidence="2">The sequence shown here is derived from an EMBL/GenBank/DDBJ whole genome shotgun (WGS) entry which is preliminary data.</text>
</comment>
<name>A0A2H0BSD2_9BACT</name>
<keyword evidence="1" id="KW-0812">Transmembrane</keyword>
<evidence type="ECO:0000313" key="3">
    <source>
        <dbReference type="Proteomes" id="UP000231581"/>
    </source>
</evidence>